<evidence type="ECO:0000256" key="2">
    <source>
        <dbReference type="ARBA" id="ARBA00023015"/>
    </source>
</evidence>
<dbReference type="SUPFAM" id="SSF46785">
    <property type="entry name" value="Winged helix' DNA-binding domain"/>
    <property type="match status" value="1"/>
</dbReference>
<evidence type="ECO:0000259" key="5">
    <source>
        <dbReference type="PROSITE" id="PS50931"/>
    </source>
</evidence>
<keyword evidence="3" id="KW-0238">DNA-binding</keyword>
<evidence type="ECO:0000256" key="4">
    <source>
        <dbReference type="ARBA" id="ARBA00023163"/>
    </source>
</evidence>
<evidence type="ECO:0000313" key="7">
    <source>
        <dbReference type="Proteomes" id="UP000030451"/>
    </source>
</evidence>
<dbReference type="InterPro" id="IPR036388">
    <property type="entry name" value="WH-like_DNA-bd_sf"/>
</dbReference>
<feature type="domain" description="HTH lysR-type" evidence="5">
    <location>
        <begin position="9"/>
        <end position="66"/>
    </location>
</feature>
<dbReference type="GO" id="GO:0003700">
    <property type="term" value="F:DNA-binding transcription factor activity"/>
    <property type="evidence" value="ECO:0007669"/>
    <property type="project" value="InterPro"/>
</dbReference>
<name>A0A0A5HXX1_PHOS4</name>
<gene>
    <name evidence="6" type="ORF">NM06_07660</name>
</gene>
<dbReference type="Gene3D" id="3.40.190.10">
    <property type="entry name" value="Periplasmic binding protein-like II"/>
    <property type="match status" value="2"/>
</dbReference>
<dbReference type="AlphaFoldDB" id="A0A0A5HXX1"/>
<dbReference type="PRINTS" id="PR00039">
    <property type="entry name" value="HTHLYSR"/>
</dbReference>
<accession>A0A0A5HXX1</accession>
<evidence type="ECO:0000256" key="1">
    <source>
        <dbReference type="ARBA" id="ARBA00009437"/>
    </source>
</evidence>
<dbReference type="GO" id="GO:0003677">
    <property type="term" value="F:DNA binding"/>
    <property type="evidence" value="ECO:0007669"/>
    <property type="project" value="UniProtKB-KW"/>
</dbReference>
<dbReference type="InterPro" id="IPR036390">
    <property type="entry name" value="WH_DNA-bd_sf"/>
</dbReference>
<dbReference type="InterPro" id="IPR005119">
    <property type="entry name" value="LysR_subst-bd"/>
</dbReference>
<comment type="similarity">
    <text evidence="1">Belongs to the LysR transcriptional regulatory family.</text>
</comment>
<evidence type="ECO:0000256" key="3">
    <source>
        <dbReference type="ARBA" id="ARBA00023125"/>
    </source>
</evidence>
<organism evidence="6 7">
    <name type="scientific">Photobacterium sp. (strain ATCC 43367)</name>
    <dbReference type="NCBI Taxonomy" id="379097"/>
    <lineage>
        <taxon>Bacteria</taxon>
        <taxon>Pseudomonadati</taxon>
        <taxon>Pseudomonadota</taxon>
        <taxon>Gammaproteobacteria</taxon>
        <taxon>Vibrionales</taxon>
        <taxon>Vibrionaceae</taxon>
        <taxon>Vibrio</taxon>
        <taxon>Vibrio oreintalis group</taxon>
    </lineage>
</organism>
<dbReference type="PANTHER" id="PTHR30118">
    <property type="entry name" value="HTH-TYPE TRANSCRIPTIONAL REGULATOR LEUO-RELATED"/>
    <property type="match status" value="1"/>
</dbReference>
<comment type="caution">
    <text evidence="6">The sequence shown here is derived from an EMBL/GenBank/DDBJ whole genome shotgun (WGS) entry which is preliminary data.</text>
</comment>
<dbReference type="OrthoDB" id="6395715at2"/>
<keyword evidence="4" id="KW-0804">Transcription</keyword>
<dbReference type="InterPro" id="IPR050389">
    <property type="entry name" value="LysR-type_TF"/>
</dbReference>
<dbReference type="Gene3D" id="1.10.10.10">
    <property type="entry name" value="Winged helix-like DNA-binding domain superfamily/Winged helix DNA-binding domain"/>
    <property type="match status" value="1"/>
</dbReference>
<dbReference type="Pfam" id="PF03466">
    <property type="entry name" value="LysR_substrate"/>
    <property type="match status" value="1"/>
</dbReference>
<dbReference type="PANTHER" id="PTHR30118:SF11">
    <property type="entry name" value="HTH-TYPE TRANSCRIPTIONAL REGULATOR YIDZ"/>
    <property type="match status" value="1"/>
</dbReference>
<reference evidence="6 7" key="1">
    <citation type="submission" date="2014-10" db="EMBL/GenBank/DDBJ databases">
        <title>Genome sequencing of Vibrio sinaloensis T08.</title>
        <authorList>
            <person name="Chan K.-G."/>
            <person name="Mohamad N.I."/>
        </authorList>
    </citation>
    <scope>NUCLEOTIDE SEQUENCE [LARGE SCALE GENOMIC DNA]</scope>
    <source>
        <strain evidence="6 7">T08</strain>
    </source>
</reference>
<protein>
    <submittedName>
        <fullName evidence="6">LysR family transcriptional regulator</fullName>
    </submittedName>
</protein>
<sequence length="307" mass="34385">MAKDLFYSLDLNLLRTFLVLSQELNMRKASQRLFVSQPAISQALQKLRNHFDDELFMKVPTGLEATPFAEELAVAITPHLDGLAGALNHKNHFDPAAIDYPIRIAVSPVVLTCLSGALYQQIKHDAPNSTLELIGWNESTLEEIQKGQTLVGIGYDMDAINNVSRAKLIDLTGQIIVRKDHPITKDTVSAEDMVGYDIASVMTPGWNDNFSLAQQIMHRAGYEAKVGFRSEFVLAAVDIIQHTDMYMPHSNLFPIKHYPQLKALNALVNGNTVQYPVLAYFHAKHRQSPLVLWLNQLIKSVLKQQIS</sequence>
<dbReference type="SUPFAM" id="SSF53850">
    <property type="entry name" value="Periplasmic binding protein-like II"/>
    <property type="match status" value="1"/>
</dbReference>
<dbReference type="PROSITE" id="PS50931">
    <property type="entry name" value="HTH_LYSR"/>
    <property type="match status" value="1"/>
</dbReference>
<dbReference type="Proteomes" id="UP000030451">
    <property type="component" value="Unassembled WGS sequence"/>
</dbReference>
<dbReference type="Pfam" id="PF00126">
    <property type="entry name" value="HTH_1"/>
    <property type="match status" value="1"/>
</dbReference>
<dbReference type="EMBL" id="JRWP01000008">
    <property type="protein sequence ID" value="KGY09130.1"/>
    <property type="molecule type" value="Genomic_DNA"/>
</dbReference>
<evidence type="ECO:0000313" key="6">
    <source>
        <dbReference type="EMBL" id="KGY09130.1"/>
    </source>
</evidence>
<dbReference type="STRING" id="379097.SE23_01760"/>
<proteinExistence type="inferred from homology"/>
<keyword evidence="2" id="KW-0805">Transcription regulation</keyword>
<dbReference type="InterPro" id="IPR000847">
    <property type="entry name" value="LysR_HTH_N"/>
</dbReference>
<dbReference type="RefSeq" id="WP_038189761.1">
    <property type="nucleotide sequence ID" value="NZ_JRWP01000008.1"/>
</dbReference>